<feature type="region of interest" description="Disordered" evidence="2">
    <location>
        <begin position="101"/>
        <end position="120"/>
    </location>
</feature>
<dbReference type="Proteomes" id="UP000245119">
    <property type="component" value="Linkage Group LG4"/>
</dbReference>
<dbReference type="PROSITE" id="PS50804">
    <property type="entry name" value="SCAN_BOX"/>
    <property type="match status" value="1"/>
</dbReference>
<gene>
    <name evidence="5" type="ORF">C0Q70_07413</name>
</gene>
<dbReference type="PROSITE" id="PS50158">
    <property type="entry name" value="ZF_CCHC"/>
    <property type="match status" value="1"/>
</dbReference>
<keyword evidence="6" id="KW-1185">Reference proteome</keyword>
<dbReference type="STRING" id="400727.A0A2T7PEZ4"/>
<keyword evidence="1" id="KW-0862">Zinc</keyword>
<dbReference type="SUPFAM" id="SSF57756">
    <property type="entry name" value="Retrovirus zinc finger-like domains"/>
    <property type="match status" value="1"/>
</dbReference>
<accession>A0A2T7PEZ4</accession>
<dbReference type="OrthoDB" id="10025340at2759"/>
<dbReference type="SUPFAM" id="SSF47353">
    <property type="entry name" value="Retrovirus capsid dimerization domain-like"/>
    <property type="match status" value="1"/>
</dbReference>
<dbReference type="AlphaFoldDB" id="A0A2T7PEZ4"/>
<dbReference type="Pfam" id="PF02023">
    <property type="entry name" value="SCAN"/>
    <property type="match status" value="1"/>
</dbReference>
<dbReference type="InterPro" id="IPR001878">
    <property type="entry name" value="Znf_CCHC"/>
</dbReference>
<dbReference type="Gene3D" id="4.10.60.10">
    <property type="entry name" value="Zinc finger, CCHC-type"/>
    <property type="match status" value="1"/>
</dbReference>
<keyword evidence="1" id="KW-0863">Zinc-finger</keyword>
<feature type="region of interest" description="Disordered" evidence="2">
    <location>
        <begin position="38"/>
        <end position="81"/>
    </location>
</feature>
<dbReference type="InterPro" id="IPR036875">
    <property type="entry name" value="Znf_CCHC_sf"/>
</dbReference>
<evidence type="ECO:0008006" key="7">
    <source>
        <dbReference type="Google" id="ProtNLM"/>
    </source>
</evidence>
<dbReference type="InterPro" id="IPR038269">
    <property type="entry name" value="SCAN_sf"/>
</dbReference>
<dbReference type="InterPro" id="IPR003309">
    <property type="entry name" value="SCAN_dom"/>
</dbReference>
<evidence type="ECO:0000313" key="6">
    <source>
        <dbReference type="Proteomes" id="UP000245119"/>
    </source>
</evidence>
<dbReference type="PANTHER" id="PTHR46888">
    <property type="entry name" value="ZINC KNUCKLE DOMAINCONTAINING PROTEIN-RELATED"/>
    <property type="match status" value="1"/>
</dbReference>
<feature type="domain" description="SCAN box" evidence="4">
    <location>
        <begin position="197"/>
        <end position="279"/>
    </location>
</feature>
<protein>
    <recommendedName>
        <fullName evidence="7">CCHC-type domain-containing protein</fullName>
    </recommendedName>
</protein>
<dbReference type="PANTHER" id="PTHR46888:SF1">
    <property type="entry name" value="RIBONUCLEASE H"/>
    <property type="match status" value="1"/>
</dbReference>
<sequence>MEFPDIDSFIAQGLKMGYTDSALEKYVQQCIERFDRYKERERERQERERQEREREIERERERERQERERQERERQERERQEREIEREFELEKLRLQAGRRTEGEEIQAAGGTRGGNLPKIPIFREDKDDIDSFIYRFEAHAVALRWEEKRRPLHLSALLQGEALTLYHALCARGIVDYETLKRELLQKYQCTAEGFRERFRSVRPEPHESMAAFFSRLSGLANRWITLAEADKTYEGLLDLMFQEQILQSVSKELAVFLQERDFKSATEMIASAEKYRQAHANKSMARRTELYRVANTGVNWRPRSPKFRLPNRPTSPRKSSPNKTYPNGSSGPRKQGDEVLRRTKRELTCFACNEIGHFARECPYVRWRDNTEVSTPVVTSVSILCSTLNSEEMDRLPLYPVSLKLKRTEAYCVLSYCNISAVQHEGEVPLIEEVEIGGHVVQTGRDDVDD</sequence>
<reference evidence="5 6" key="1">
    <citation type="submission" date="2018-04" db="EMBL/GenBank/DDBJ databases">
        <title>The genome of golden apple snail Pomacea canaliculata provides insight into stress tolerance and invasive adaptation.</title>
        <authorList>
            <person name="Liu C."/>
            <person name="Liu B."/>
            <person name="Ren Y."/>
            <person name="Zhang Y."/>
            <person name="Wang H."/>
            <person name="Li S."/>
            <person name="Jiang F."/>
            <person name="Yin L."/>
            <person name="Zhang G."/>
            <person name="Qian W."/>
            <person name="Fan W."/>
        </authorList>
    </citation>
    <scope>NUCLEOTIDE SEQUENCE [LARGE SCALE GENOMIC DNA]</scope>
    <source>
        <strain evidence="5">SZHN2017</strain>
        <tissue evidence="5">Muscle</tissue>
    </source>
</reference>
<dbReference type="GO" id="GO:0003676">
    <property type="term" value="F:nucleic acid binding"/>
    <property type="evidence" value="ECO:0007669"/>
    <property type="project" value="InterPro"/>
</dbReference>
<dbReference type="Gene3D" id="1.10.4020.10">
    <property type="entry name" value="DNA breaking-rejoining enzymes"/>
    <property type="match status" value="1"/>
</dbReference>
<dbReference type="EMBL" id="PZQS01000004">
    <property type="protein sequence ID" value="PVD31987.1"/>
    <property type="molecule type" value="Genomic_DNA"/>
</dbReference>
<evidence type="ECO:0000256" key="2">
    <source>
        <dbReference type="SAM" id="MobiDB-lite"/>
    </source>
</evidence>
<dbReference type="Pfam" id="PF00098">
    <property type="entry name" value="zf-CCHC"/>
    <property type="match status" value="1"/>
</dbReference>
<dbReference type="SMART" id="SM00343">
    <property type="entry name" value="ZnF_C2HC"/>
    <property type="match status" value="1"/>
</dbReference>
<evidence type="ECO:0000259" key="4">
    <source>
        <dbReference type="PROSITE" id="PS50804"/>
    </source>
</evidence>
<dbReference type="GO" id="GO:0008270">
    <property type="term" value="F:zinc ion binding"/>
    <property type="evidence" value="ECO:0007669"/>
    <property type="project" value="UniProtKB-KW"/>
</dbReference>
<name>A0A2T7PEZ4_POMCA</name>
<comment type="caution">
    <text evidence="5">The sequence shown here is derived from an EMBL/GenBank/DDBJ whole genome shotgun (WGS) entry which is preliminary data.</text>
</comment>
<feature type="compositionally biased region" description="Polar residues" evidence="2">
    <location>
        <begin position="314"/>
        <end position="334"/>
    </location>
</feature>
<feature type="domain" description="CCHC-type" evidence="3">
    <location>
        <begin position="351"/>
        <end position="365"/>
    </location>
</feature>
<feature type="region of interest" description="Disordered" evidence="2">
    <location>
        <begin position="303"/>
        <end position="340"/>
    </location>
</feature>
<keyword evidence="1" id="KW-0479">Metal-binding</keyword>
<organism evidence="5 6">
    <name type="scientific">Pomacea canaliculata</name>
    <name type="common">Golden apple snail</name>
    <dbReference type="NCBI Taxonomy" id="400727"/>
    <lineage>
        <taxon>Eukaryota</taxon>
        <taxon>Metazoa</taxon>
        <taxon>Spiralia</taxon>
        <taxon>Lophotrochozoa</taxon>
        <taxon>Mollusca</taxon>
        <taxon>Gastropoda</taxon>
        <taxon>Caenogastropoda</taxon>
        <taxon>Architaenioglossa</taxon>
        <taxon>Ampullarioidea</taxon>
        <taxon>Ampullariidae</taxon>
        <taxon>Pomacea</taxon>
    </lineage>
</organism>
<proteinExistence type="predicted"/>
<evidence type="ECO:0000259" key="3">
    <source>
        <dbReference type="PROSITE" id="PS50158"/>
    </source>
</evidence>
<evidence type="ECO:0000313" key="5">
    <source>
        <dbReference type="EMBL" id="PVD31987.1"/>
    </source>
</evidence>
<evidence type="ECO:0000256" key="1">
    <source>
        <dbReference type="PROSITE-ProRule" id="PRU00047"/>
    </source>
</evidence>